<protein>
    <recommendedName>
        <fullName evidence="4">DUF4408 domain-containing protein</fullName>
    </recommendedName>
</protein>
<dbReference type="Proteomes" id="UP001443914">
    <property type="component" value="Unassembled WGS sequence"/>
</dbReference>
<keyword evidence="1" id="KW-1133">Transmembrane helix</keyword>
<accession>A0AAW1GYY9</accession>
<dbReference type="PANTHER" id="PTHR35762">
    <property type="entry name" value="TRANSMEMBRANE PROTEIN"/>
    <property type="match status" value="1"/>
</dbReference>
<gene>
    <name evidence="2" type="ORF">RND81_13G096400</name>
</gene>
<evidence type="ECO:0000313" key="3">
    <source>
        <dbReference type="Proteomes" id="UP001443914"/>
    </source>
</evidence>
<evidence type="ECO:0008006" key="4">
    <source>
        <dbReference type="Google" id="ProtNLM"/>
    </source>
</evidence>
<comment type="caution">
    <text evidence="2">The sequence shown here is derived from an EMBL/GenBank/DDBJ whole genome shotgun (WGS) entry which is preliminary data.</text>
</comment>
<sequence>MDSINVDKIQALKKYKQQEFINSLMFYPLVALISVLFCSTPFWFPCLYSSTKTFFFVSIPKILTFFLNPKSLFILGNLIIVFLLKESKTKSSNSSKQRNLDDFRDAKEVVNMRQRALTSLIDERVVEVQNEVMEVEEGSEEGEEKIGNESEVFSDELLEENDEMEGFVCDEILTEDLNKRAEDFIAMVNKQIRLEANCEQVLLCTS</sequence>
<feature type="transmembrane region" description="Helical" evidence="1">
    <location>
        <begin position="20"/>
        <end position="42"/>
    </location>
</feature>
<keyword evidence="3" id="KW-1185">Reference proteome</keyword>
<keyword evidence="1" id="KW-0472">Membrane</keyword>
<evidence type="ECO:0000313" key="2">
    <source>
        <dbReference type="EMBL" id="KAK9668927.1"/>
    </source>
</evidence>
<feature type="transmembrane region" description="Helical" evidence="1">
    <location>
        <begin position="62"/>
        <end position="84"/>
    </location>
</feature>
<proteinExistence type="predicted"/>
<evidence type="ECO:0000256" key="1">
    <source>
        <dbReference type="SAM" id="Phobius"/>
    </source>
</evidence>
<name>A0AAW1GYY9_SAPOF</name>
<dbReference type="EMBL" id="JBDFQZ010000013">
    <property type="protein sequence ID" value="KAK9668927.1"/>
    <property type="molecule type" value="Genomic_DNA"/>
</dbReference>
<dbReference type="PANTHER" id="PTHR35762:SF2">
    <property type="entry name" value="TRANSMEMBRANE PROTEIN"/>
    <property type="match status" value="1"/>
</dbReference>
<organism evidence="2 3">
    <name type="scientific">Saponaria officinalis</name>
    <name type="common">Common soapwort</name>
    <name type="synonym">Lychnis saponaria</name>
    <dbReference type="NCBI Taxonomy" id="3572"/>
    <lineage>
        <taxon>Eukaryota</taxon>
        <taxon>Viridiplantae</taxon>
        <taxon>Streptophyta</taxon>
        <taxon>Embryophyta</taxon>
        <taxon>Tracheophyta</taxon>
        <taxon>Spermatophyta</taxon>
        <taxon>Magnoliopsida</taxon>
        <taxon>eudicotyledons</taxon>
        <taxon>Gunneridae</taxon>
        <taxon>Pentapetalae</taxon>
        <taxon>Caryophyllales</taxon>
        <taxon>Caryophyllaceae</taxon>
        <taxon>Caryophylleae</taxon>
        <taxon>Saponaria</taxon>
    </lineage>
</organism>
<keyword evidence="1" id="KW-0812">Transmembrane</keyword>
<dbReference type="AlphaFoldDB" id="A0AAW1GYY9"/>
<reference evidence="2" key="1">
    <citation type="submission" date="2024-03" db="EMBL/GenBank/DDBJ databases">
        <title>WGS assembly of Saponaria officinalis var. Norfolk2.</title>
        <authorList>
            <person name="Jenkins J."/>
            <person name="Shu S."/>
            <person name="Grimwood J."/>
            <person name="Barry K."/>
            <person name="Goodstein D."/>
            <person name="Schmutz J."/>
            <person name="Leebens-Mack J."/>
            <person name="Osbourn A."/>
        </authorList>
    </citation>
    <scope>NUCLEOTIDE SEQUENCE [LARGE SCALE GENOMIC DNA]</scope>
    <source>
        <strain evidence="2">JIC</strain>
    </source>
</reference>